<dbReference type="AlphaFoldDB" id="A0A9P9JB08"/>
<accession>A0A9P9JB08</accession>
<name>A0A9P9JB08_9HYPO</name>
<proteinExistence type="predicted"/>
<evidence type="ECO:0000313" key="2">
    <source>
        <dbReference type="EMBL" id="KAH7160014.1"/>
    </source>
</evidence>
<sequence length="101" mass="10736">MPAQAGWAPTVTVAAAGTDGNRAKALSRLGDRERHPSAQTYKETAPGPVRETSAQPVREMSQPESPTDSGQSLDGISGLREYVGVGIDERSLVDIYRPTRG</sequence>
<dbReference type="EMBL" id="JAGMUU010000002">
    <property type="protein sequence ID" value="KAH7160014.1"/>
    <property type="molecule type" value="Genomic_DNA"/>
</dbReference>
<comment type="caution">
    <text evidence="2">The sequence shown here is derived from an EMBL/GenBank/DDBJ whole genome shotgun (WGS) entry which is preliminary data.</text>
</comment>
<evidence type="ECO:0000256" key="1">
    <source>
        <dbReference type="SAM" id="MobiDB-lite"/>
    </source>
</evidence>
<protein>
    <submittedName>
        <fullName evidence="2">Uncharacterized protein</fullName>
    </submittedName>
</protein>
<feature type="compositionally biased region" description="Polar residues" evidence="1">
    <location>
        <begin position="62"/>
        <end position="74"/>
    </location>
</feature>
<evidence type="ECO:0000313" key="3">
    <source>
        <dbReference type="Proteomes" id="UP000717696"/>
    </source>
</evidence>
<organism evidence="2 3">
    <name type="scientific">Dactylonectria estremocensis</name>
    <dbReference type="NCBI Taxonomy" id="1079267"/>
    <lineage>
        <taxon>Eukaryota</taxon>
        <taxon>Fungi</taxon>
        <taxon>Dikarya</taxon>
        <taxon>Ascomycota</taxon>
        <taxon>Pezizomycotina</taxon>
        <taxon>Sordariomycetes</taxon>
        <taxon>Hypocreomycetidae</taxon>
        <taxon>Hypocreales</taxon>
        <taxon>Nectriaceae</taxon>
        <taxon>Dactylonectria</taxon>
    </lineage>
</organism>
<gene>
    <name evidence="2" type="ORF">B0J13DRAFT_602590</name>
</gene>
<feature type="region of interest" description="Disordered" evidence="1">
    <location>
        <begin position="1"/>
        <end position="76"/>
    </location>
</feature>
<reference evidence="2" key="1">
    <citation type="journal article" date="2021" name="Nat. Commun.">
        <title>Genetic determinants of endophytism in the Arabidopsis root mycobiome.</title>
        <authorList>
            <person name="Mesny F."/>
            <person name="Miyauchi S."/>
            <person name="Thiergart T."/>
            <person name="Pickel B."/>
            <person name="Atanasova L."/>
            <person name="Karlsson M."/>
            <person name="Huettel B."/>
            <person name="Barry K.W."/>
            <person name="Haridas S."/>
            <person name="Chen C."/>
            <person name="Bauer D."/>
            <person name="Andreopoulos W."/>
            <person name="Pangilinan J."/>
            <person name="LaButti K."/>
            <person name="Riley R."/>
            <person name="Lipzen A."/>
            <person name="Clum A."/>
            <person name="Drula E."/>
            <person name="Henrissat B."/>
            <person name="Kohler A."/>
            <person name="Grigoriev I.V."/>
            <person name="Martin F.M."/>
            <person name="Hacquard S."/>
        </authorList>
    </citation>
    <scope>NUCLEOTIDE SEQUENCE</scope>
    <source>
        <strain evidence="2">MPI-CAGE-AT-0021</strain>
    </source>
</reference>
<dbReference type="Proteomes" id="UP000717696">
    <property type="component" value="Unassembled WGS sequence"/>
</dbReference>
<keyword evidence="3" id="KW-1185">Reference proteome</keyword>